<feature type="transmembrane region" description="Helical" evidence="8">
    <location>
        <begin position="560"/>
        <end position="585"/>
    </location>
</feature>
<evidence type="ECO:0000313" key="19">
    <source>
        <dbReference type="Proteomes" id="UP000516480"/>
    </source>
</evidence>
<dbReference type="InterPro" id="IPR020846">
    <property type="entry name" value="MFS_dom"/>
</dbReference>
<feature type="transmembrane region" description="Helical" evidence="8">
    <location>
        <begin position="473"/>
        <end position="490"/>
    </location>
</feature>
<dbReference type="Pfam" id="PF07690">
    <property type="entry name" value="MFS_1"/>
    <property type="match status" value="1"/>
</dbReference>
<feature type="transmembrane region" description="Helical" evidence="8">
    <location>
        <begin position="139"/>
        <end position="160"/>
    </location>
</feature>
<evidence type="ECO:0000256" key="4">
    <source>
        <dbReference type="ARBA" id="ARBA00022989"/>
    </source>
</evidence>
<feature type="transmembrane region" description="Helical" evidence="8">
    <location>
        <begin position="347"/>
        <end position="369"/>
    </location>
</feature>
<dbReference type="Proteomes" id="UP000069549">
    <property type="component" value="Chromosome 1"/>
</dbReference>
<protein>
    <submittedName>
        <fullName evidence="10">Organic anion transporter, putative</fullName>
    </submittedName>
</protein>
<evidence type="ECO:0000259" key="9">
    <source>
        <dbReference type="PROSITE" id="PS50850"/>
    </source>
</evidence>
<feature type="transmembrane region" description="Helical" evidence="8">
    <location>
        <begin position="109"/>
        <end position="132"/>
    </location>
</feature>
<evidence type="ECO:0000313" key="12">
    <source>
        <dbReference type="EMBL" id="SCN21732.1"/>
    </source>
</evidence>
<evidence type="ECO:0000313" key="10">
    <source>
        <dbReference type="EMBL" id="CXH83781.1"/>
    </source>
</evidence>
<feature type="domain" description="Major facilitator superfamily (MFS) profile" evidence="9">
    <location>
        <begin position="67"/>
        <end position="586"/>
    </location>
</feature>
<evidence type="ECO:0000313" key="18">
    <source>
        <dbReference type="Proteomes" id="UP000220214"/>
    </source>
</evidence>
<dbReference type="InterPro" id="IPR011701">
    <property type="entry name" value="MFS"/>
</dbReference>
<evidence type="ECO:0000256" key="2">
    <source>
        <dbReference type="ARBA" id="ARBA00022448"/>
    </source>
</evidence>
<dbReference type="Proteomes" id="UP000219974">
    <property type="component" value="Chromosome 1"/>
</dbReference>
<dbReference type="GO" id="GO:0022857">
    <property type="term" value="F:transmembrane transporter activity"/>
    <property type="evidence" value="ECO:0007669"/>
    <property type="project" value="InterPro"/>
</dbReference>
<feature type="transmembrane region" description="Helical" evidence="8">
    <location>
        <begin position="385"/>
        <end position="409"/>
    </location>
</feature>
<evidence type="ECO:0000256" key="6">
    <source>
        <dbReference type="ARBA" id="ARBA00024338"/>
    </source>
</evidence>
<name>A0A0Y9TF23_PLABE</name>
<keyword evidence="2" id="KW-0813">Transport</keyword>
<comment type="similarity">
    <text evidence="6">Belongs to the major facilitator superfamily. Spinster (TC 2.A.1.49) family.</text>
</comment>
<evidence type="ECO:0000256" key="8">
    <source>
        <dbReference type="SAM" id="Phobius"/>
    </source>
</evidence>
<evidence type="ECO:0000256" key="3">
    <source>
        <dbReference type="ARBA" id="ARBA00022692"/>
    </source>
</evidence>
<feature type="transmembrane region" description="Helical" evidence="8">
    <location>
        <begin position="511"/>
        <end position="530"/>
    </location>
</feature>
<feature type="region of interest" description="Disordered" evidence="7">
    <location>
        <begin position="1"/>
        <end position="20"/>
    </location>
</feature>
<dbReference type="Proteomes" id="UP000219860">
    <property type="component" value="Chromosome 1"/>
</dbReference>
<dbReference type="AlphaFoldDB" id="A0A0Y9TF23"/>
<keyword evidence="4 8" id="KW-1133">Transmembrane helix</keyword>
<organism evidence="10 15">
    <name type="scientific">Plasmodium berghei</name>
    <dbReference type="NCBI Taxonomy" id="5821"/>
    <lineage>
        <taxon>Eukaryota</taxon>
        <taxon>Sar</taxon>
        <taxon>Alveolata</taxon>
        <taxon>Apicomplexa</taxon>
        <taxon>Aconoidasida</taxon>
        <taxon>Haemosporida</taxon>
        <taxon>Plasmodiidae</taxon>
        <taxon>Plasmodium</taxon>
        <taxon>Plasmodium (Vinckeia)</taxon>
    </lineage>
</organism>
<evidence type="ECO:0000313" key="14">
    <source>
        <dbReference type="EMBL" id="SCO58992.1"/>
    </source>
</evidence>
<dbReference type="PANTHER" id="PTHR23505:SF79">
    <property type="entry name" value="PROTEIN SPINSTER"/>
    <property type="match status" value="1"/>
</dbReference>
<dbReference type="PANTHER" id="PTHR23505">
    <property type="entry name" value="SPINSTER"/>
    <property type="match status" value="1"/>
</dbReference>
<dbReference type="Proteomes" id="UP000516480">
    <property type="component" value="Chromosome 1"/>
</dbReference>
<dbReference type="EMBL" id="LT160021">
    <property type="protein sequence ID" value="CXH83781.1"/>
    <property type="molecule type" value="Genomic_DNA"/>
</dbReference>
<dbReference type="EMBL" id="LT608137">
    <property type="protein sequence ID" value="SCM19285.1"/>
    <property type="molecule type" value="Genomic_DNA"/>
</dbReference>
<proteinExistence type="inferred from homology"/>
<keyword evidence="5 8" id="KW-0472">Membrane</keyword>
<feature type="transmembrane region" description="Helical" evidence="8">
    <location>
        <begin position="445"/>
        <end position="467"/>
    </location>
</feature>
<dbReference type="OrthoDB" id="6770063at2759"/>
<evidence type="ECO:0000313" key="16">
    <source>
        <dbReference type="Proteomes" id="UP000219860"/>
    </source>
</evidence>
<dbReference type="OMA" id="IEYSAAW"/>
<accession>A0A0Y9TF23</accession>
<dbReference type="EMBL" id="LT608265">
    <property type="protein sequence ID" value="SCO58947.1"/>
    <property type="molecule type" value="Genomic_DNA"/>
</dbReference>
<feature type="transmembrane region" description="Helical" evidence="8">
    <location>
        <begin position="196"/>
        <end position="218"/>
    </location>
</feature>
<reference evidence="10 15" key="1">
    <citation type="submission" date="2016-02" db="EMBL/GenBank/DDBJ databases">
        <authorList>
            <consortium name="Pathogen Informatics"/>
        </authorList>
    </citation>
    <scope>NUCLEOTIDE SEQUENCE [LARGE SCALE GENOMIC DNA]</scope>
    <source>
        <strain evidence="10 15">K173</strain>
        <strain evidence="11 19">NK65 ny</strain>
        <strain evidence="12 18">NK65e</strain>
        <strain evidence="14 16">SP11 Antwerpcl1</strain>
        <strain evidence="13 17">SP11 RLL</strain>
    </source>
</reference>
<keyword evidence="3 8" id="KW-0812">Transmembrane</keyword>
<evidence type="ECO:0000256" key="5">
    <source>
        <dbReference type="ARBA" id="ARBA00023136"/>
    </source>
</evidence>
<comment type="subcellular location">
    <subcellularLocation>
        <location evidence="1">Membrane</location>
        <topology evidence="1">Multi-pass membrane protein</topology>
    </subcellularLocation>
</comment>
<evidence type="ECO:0000313" key="13">
    <source>
        <dbReference type="EMBL" id="SCO58947.1"/>
    </source>
</evidence>
<dbReference type="EMBL" id="LT614627">
    <property type="protein sequence ID" value="SCN21732.1"/>
    <property type="molecule type" value="Genomic_DNA"/>
</dbReference>
<dbReference type="Gene3D" id="1.20.1250.20">
    <property type="entry name" value="MFS general substrate transporter like domains"/>
    <property type="match status" value="1"/>
</dbReference>
<evidence type="ECO:0000256" key="1">
    <source>
        <dbReference type="ARBA" id="ARBA00004141"/>
    </source>
</evidence>
<dbReference type="EMBL" id="LT608249">
    <property type="protein sequence ID" value="SCO58992.1"/>
    <property type="molecule type" value="Genomic_DNA"/>
</dbReference>
<evidence type="ECO:0000256" key="7">
    <source>
        <dbReference type="SAM" id="MobiDB-lite"/>
    </source>
</evidence>
<dbReference type="InterPro" id="IPR044770">
    <property type="entry name" value="MFS_spinster-like"/>
</dbReference>
<dbReference type="InterPro" id="IPR036259">
    <property type="entry name" value="MFS_trans_sf"/>
</dbReference>
<feature type="transmembrane region" description="Helical" evidence="8">
    <location>
        <begin position="166"/>
        <end position="189"/>
    </location>
</feature>
<sequence>MINKQNEDINNENNQHQNEKASSFKMEVYEQKCISNNNKFSKHANILLNAENYINKLRNKANNFYFIYVIVTIIHLLIYANRGILSGSYDYLSSYFKYIYPQGNVDVHIGILVSVFIYGISINSIISGSLAYKNDPFKITTLFLFQYALALILTSIFFVIKSYYGLIFSRFFCGFSEAAFVTIIPSLIFSYSKHRAGAWISIFYMMCPLGTCLSYLLAPILSMLKITIPHVFVSSSICLIALSFIFCLFDEKILKKNDYEKNKNNTNILKDKDINLEHDDSSINGNLEKCNEQKITTENNLNITTTKNYNSDNKYLEIELDNCIEALEGEKTESDLYSLLYNNFSNISFLLVVLGLTAHIDIMSCHLVYGPTILYSYGIYPSYKLSVIICSIAACLSSIIGTIFGGYLVDYNNLNIHDIDKHYEHIKNSENINKLYKKDFLVYKFIKLMSFSLLIVSVFGSICMMIAPFTKNIYIFTALLFLGYTALFALSPGQNILVMAAFPKNLRPFSVGLSSFLSHILGDIPWVIIIGKIKGTLAPDCVVTINSEVTDTCRSQSTGLLITLMIISSKTIVIILGTFLLYIYAKKKMIKYKNIRFVS</sequence>
<dbReference type="Proteomes" id="UP000220214">
    <property type="component" value="Chromosome 1"/>
</dbReference>
<evidence type="ECO:0000313" key="11">
    <source>
        <dbReference type="EMBL" id="SCM19285.1"/>
    </source>
</evidence>
<feature type="transmembrane region" description="Helical" evidence="8">
    <location>
        <begin position="230"/>
        <end position="249"/>
    </location>
</feature>
<dbReference type="GO" id="GO:0016020">
    <property type="term" value="C:membrane"/>
    <property type="evidence" value="ECO:0007669"/>
    <property type="project" value="UniProtKB-SubCell"/>
</dbReference>
<feature type="transmembrane region" description="Helical" evidence="8">
    <location>
        <begin position="65"/>
        <end position="89"/>
    </location>
</feature>
<dbReference type="SUPFAM" id="SSF103473">
    <property type="entry name" value="MFS general substrate transporter"/>
    <property type="match status" value="1"/>
</dbReference>
<gene>
    <name evidence="10" type="ORF">PBK173_000017500</name>
    <name evidence="12" type="ORF">PBNK65E_000017200</name>
    <name evidence="11" type="ORF">PBNK65NY_000016900</name>
    <name evidence="14" type="ORF">PBSP11A_000017000</name>
    <name evidence="13" type="ORF">PBSP11RLL_000017100</name>
</gene>
<dbReference type="PROSITE" id="PS50850">
    <property type="entry name" value="MFS"/>
    <property type="match status" value="1"/>
</dbReference>
<dbReference type="VEuPathDB" id="PlasmoDB:PBANKA_0112500"/>
<evidence type="ECO:0000313" key="17">
    <source>
        <dbReference type="Proteomes" id="UP000219974"/>
    </source>
</evidence>
<evidence type="ECO:0000313" key="15">
    <source>
        <dbReference type="Proteomes" id="UP000069549"/>
    </source>
</evidence>